<evidence type="ECO:0000256" key="1">
    <source>
        <dbReference type="ARBA" id="ARBA00022527"/>
    </source>
</evidence>
<feature type="compositionally biased region" description="Basic and acidic residues" evidence="6">
    <location>
        <begin position="10"/>
        <end position="22"/>
    </location>
</feature>
<evidence type="ECO:0000256" key="3">
    <source>
        <dbReference type="ARBA" id="ARBA00022741"/>
    </source>
</evidence>
<evidence type="ECO:0000256" key="7">
    <source>
        <dbReference type="SAM" id="Phobius"/>
    </source>
</evidence>
<feature type="region of interest" description="Disordered" evidence="6">
    <location>
        <begin position="1"/>
        <end position="37"/>
    </location>
</feature>
<dbReference type="SMART" id="SM00220">
    <property type="entry name" value="S_TKc"/>
    <property type="match status" value="1"/>
</dbReference>
<evidence type="ECO:0000256" key="2">
    <source>
        <dbReference type="ARBA" id="ARBA00022679"/>
    </source>
</evidence>
<keyword evidence="2" id="KW-0808">Transferase</keyword>
<keyword evidence="1" id="KW-0723">Serine/threonine-protein kinase</keyword>
<reference evidence="9 10" key="1">
    <citation type="submission" date="2016-12" db="EMBL/GenBank/DDBJ databases">
        <title>The draft genome sequence of Actinophytocola xinjiangensis.</title>
        <authorList>
            <person name="Wang W."/>
            <person name="Yuan L."/>
        </authorList>
    </citation>
    <scope>NUCLEOTIDE SEQUENCE [LARGE SCALE GENOMIC DNA]</scope>
    <source>
        <strain evidence="9 10">CGMCC 4.4663</strain>
    </source>
</reference>
<dbReference type="PROSITE" id="PS50011">
    <property type="entry name" value="PROTEIN_KINASE_DOM"/>
    <property type="match status" value="1"/>
</dbReference>
<sequence length="744" mass="81546">MTEPHRTRRERAESVDATRREQPTGGPAATRRESGAGAADIHSLLAPELFPVHLRPVTRGASLWKTSGEAQLFLVPNGDDEQRVLKIYFPHIATDPTVAAQLPTLRSKHVVEVTETGTLTDGRAFELMEHLPAGTLRENGAGSRVFDASRITAIVAQLTEGLGVLHRHGIIHRDLKPENVLVRDTGARLEVVLSDFGLSRRLTGTAHFTTVGQTPAYAAPESWAGHVSSALDWWAVGMMALELATGQQPFAGLDILMVQMAVTTKPVPVDAVTDPRVRRLCSGLLVSDESQRWNQVQVTDWLGGGSPEIPDRRIAVDATEFEFGNQRYRDIATLTEAMARDWRRAARRFGMTHSSSWRALTRWLDQFNDPGRNEPGVVEARLDLVDHLEHSKDKPDSKLVKLLAGLNPALPPVYRGTAVDRAQLRAWARQAQNDDTTPDTTEARAIVAELHDASLLAVLAEFTGGAELAPVTAAWQARRDELNTATRHLRRHRQLRSVFTAENRPVGRAAMLELAAGGRCGEDWLRQFTDQSADPAQHVAWFDEIRRWVGTDHVRAYAGLYAIGPATAEADTARRAAQAAEQARLAHARAWDDHEDRRRAGRAGAIGRAVAGASVLTLLWLLVGTTGFDPERPQGQWLVAVVVAVHWVAELTLAGILAGDYHPAYSLWQSVQRTAGRLGRRMRDSPRAWAIGILVGLVVLGSLTGAAPVAALVAGVTHVVVAAHRHARWRTAHRQDRRRVTGQG</sequence>
<keyword evidence="7" id="KW-0472">Membrane</keyword>
<evidence type="ECO:0000256" key="5">
    <source>
        <dbReference type="ARBA" id="ARBA00022840"/>
    </source>
</evidence>
<keyword evidence="3" id="KW-0547">Nucleotide-binding</keyword>
<feature type="transmembrane region" description="Helical" evidence="7">
    <location>
        <begin position="635"/>
        <end position="658"/>
    </location>
</feature>
<evidence type="ECO:0000256" key="4">
    <source>
        <dbReference type="ARBA" id="ARBA00022777"/>
    </source>
</evidence>
<name>A0A7Z0WK43_9PSEU</name>
<organism evidence="9 10">
    <name type="scientific">Actinophytocola xinjiangensis</name>
    <dbReference type="NCBI Taxonomy" id="485602"/>
    <lineage>
        <taxon>Bacteria</taxon>
        <taxon>Bacillati</taxon>
        <taxon>Actinomycetota</taxon>
        <taxon>Actinomycetes</taxon>
        <taxon>Pseudonocardiales</taxon>
        <taxon>Pseudonocardiaceae</taxon>
    </lineage>
</organism>
<dbReference type="SUPFAM" id="SSF56112">
    <property type="entry name" value="Protein kinase-like (PK-like)"/>
    <property type="match status" value="1"/>
</dbReference>
<keyword evidence="4" id="KW-0418">Kinase</keyword>
<feature type="domain" description="Protein kinase" evidence="8">
    <location>
        <begin position="1"/>
        <end position="302"/>
    </location>
</feature>
<keyword evidence="10" id="KW-1185">Reference proteome</keyword>
<dbReference type="EMBL" id="MSIF01000010">
    <property type="protein sequence ID" value="OLF09156.1"/>
    <property type="molecule type" value="Genomic_DNA"/>
</dbReference>
<dbReference type="InterPro" id="IPR000719">
    <property type="entry name" value="Prot_kinase_dom"/>
</dbReference>
<evidence type="ECO:0000256" key="6">
    <source>
        <dbReference type="SAM" id="MobiDB-lite"/>
    </source>
</evidence>
<dbReference type="GO" id="GO:0005524">
    <property type="term" value="F:ATP binding"/>
    <property type="evidence" value="ECO:0007669"/>
    <property type="project" value="UniProtKB-KW"/>
</dbReference>
<feature type="transmembrane region" description="Helical" evidence="7">
    <location>
        <begin position="605"/>
        <end position="623"/>
    </location>
</feature>
<dbReference type="RefSeq" id="WP_075134746.1">
    <property type="nucleotide sequence ID" value="NZ_MSIF01000010.1"/>
</dbReference>
<dbReference type="AlphaFoldDB" id="A0A7Z0WK43"/>
<protein>
    <recommendedName>
        <fullName evidence="8">Protein kinase domain-containing protein</fullName>
    </recommendedName>
</protein>
<dbReference type="GO" id="GO:0004674">
    <property type="term" value="F:protein serine/threonine kinase activity"/>
    <property type="evidence" value="ECO:0007669"/>
    <property type="project" value="UniProtKB-KW"/>
</dbReference>
<dbReference type="OrthoDB" id="5492697at2"/>
<proteinExistence type="predicted"/>
<evidence type="ECO:0000313" key="9">
    <source>
        <dbReference type="EMBL" id="OLF09156.1"/>
    </source>
</evidence>
<keyword evidence="7" id="KW-1133">Transmembrane helix</keyword>
<dbReference type="PANTHER" id="PTHR24351">
    <property type="entry name" value="RIBOSOMAL PROTEIN S6 KINASE"/>
    <property type="match status" value="1"/>
</dbReference>
<evidence type="ECO:0000313" key="10">
    <source>
        <dbReference type="Proteomes" id="UP000185696"/>
    </source>
</evidence>
<keyword evidence="5" id="KW-0067">ATP-binding</keyword>
<dbReference type="Gene3D" id="1.10.510.10">
    <property type="entry name" value="Transferase(Phosphotransferase) domain 1"/>
    <property type="match status" value="1"/>
</dbReference>
<dbReference type="PROSITE" id="PS00108">
    <property type="entry name" value="PROTEIN_KINASE_ST"/>
    <property type="match status" value="1"/>
</dbReference>
<dbReference type="Proteomes" id="UP000185696">
    <property type="component" value="Unassembled WGS sequence"/>
</dbReference>
<accession>A0A7Z0WK43</accession>
<comment type="caution">
    <text evidence="9">The sequence shown here is derived from an EMBL/GenBank/DDBJ whole genome shotgun (WGS) entry which is preliminary data.</text>
</comment>
<dbReference type="InterPro" id="IPR008271">
    <property type="entry name" value="Ser/Thr_kinase_AS"/>
</dbReference>
<dbReference type="InterPro" id="IPR011009">
    <property type="entry name" value="Kinase-like_dom_sf"/>
</dbReference>
<evidence type="ECO:0000259" key="8">
    <source>
        <dbReference type="PROSITE" id="PS50011"/>
    </source>
</evidence>
<feature type="transmembrane region" description="Helical" evidence="7">
    <location>
        <begin position="687"/>
        <end position="703"/>
    </location>
</feature>
<keyword evidence="7" id="KW-0812">Transmembrane</keyword>
<gene>
    <name evidence="9" type="ORF">BLA60_21535</name>
</gene>
<dbReference type="Pfam" id="PF00069">
    <property type="entry name" value="Pkinase"/>
    <property type="match status" value="1"/>
</dbReference>